<dbReference type="PROSITE" id="PS50294">
    <property type="entry name" value="WD_REPEATS_REGION"/>
    <property type="match status" value="3"/>
</dbReference>
<evidence type="ECO:0000313" key="5">
    <source>
        <dbReference type="EMBL" id="TFY79370.1"/>
    </source>
</evidence>
<organism evidence="5 6">
    <name type="scientific">Hericium alpestre</name>
    <dbReference type="NCBI Taxonomy" id="135208"/>
    <lineage>
        <taxon>Eukaryota</taxon>
        <taxon>Fungi</taxon>
        <taxon>Dikarya</taxon>
        <taxon>Basidiomycota</taxon>
        <taxon>Agaricomycotina</taxon>
        <taxon>Agaricomycetes</taxon>
        <taxon>Russulales</taxon>
        <taxon>Hericiaceae</taxon>
        <taxon>Hericium</taxon>
    </lineage>
</organism>
<gene>
    <name evidence="5" type="ORF">EWM64_g4641</name>
</gene>
<dbReference type="GO" id="GO:0042393">
    <property type="term" value="F:histone binding"/>
    <property type="evidence" value="ECO:0007669"/>
    <property type="project" value="TreeGrafter"/>
</dbReference>
<dbReference type="InterPro" id="IPR015943">
    <property type="entry name" value="WD40/YVTN_repeat-like_dom_sf"/>
</dbReference>
<dbReference type="PROSITE" id="PS00678">
    <property type="entry name" value="WD_REPEATS_1"/>
    <property type="match status" value="3"/>
</dbReference>
<dbReference type="STRING" id="135208.A0A4Y9ZYV7"/>
<dbReference type="SUPFAM" id="SSF50978">
    <property type="entry name" value="WD40 repeat-like"/>
    <property type="match status" value="1"/>
</dbReference>
<dbReference type="InterPro" id="IPR001680">
    <property type="entry name" value="WD40_rpt"/>
</dbReference>
<protein>
    <submittedName>
        <fullName evidence="5">Uncharacterized protein</fullName>
    </submittedName>
</protein>
<sequence>MDASPTARSTPSNGGAASSLSVPPEPADGSSSKSVNGGGPNFRLRYTLSGHTMSISAVKFSPDGTMLASAAADKLVKIWDVYTGEIIRTLSGHTEGISDVAWSGDADYLASASDDKTIRIWSLDTSNLLVSGGFDETVRVWDVARVLPAHSDPVTAVSFNHDGTLIVSCAMDGLIRIWDADSGQCLKTLVDDDNPIW</sequence>
<dbReference type="CDD" id="cd00200">
    <property type="entry name" value="WD40"/>
    <property type="match status" value="1"/>
</dbReference>
<dbReference type="PANTHER" id="PTHR22847:SF637">
    <property type="entry name" value="WD REPEAT DOMAIN 5B"/>
    <property type="match status" value="1"/>
</dbReference>
<feature type="compositionally biased region" description="Polar residues" evidence="4">
    <location>
        <begin position="1"/>
        <end position="21"/>
    </location>
</feature>
<feature type="repeat" description="WD" evidence="3">
    <location>
        <begin position="48"/>
        <end position="89"/>
    </location>
</feature>
<dbReference type="AlphaFoldDB" id="A0A4Y9ZYV7"/>
<dbReference type="Gene3D" id="2.130.10.10">
    <property type="entry name" value="YVTN repeat-like/Quinoprotein amine dehydrogenase"/>
    <property type="match status" value="1"/>
</dbReference>
<dbReference type="PRINTS" id="PR00320">
    <property type="entry name" value="GPROTEINBRPT"/>
</dbReference>
<name>A0A4Y9ZYV7_9AGAM</name>
<evidence type="ECO:0000256" key="4">
    <source>
        <dbReference type="SAM" id="MobiDB-lite"/>
    </source>
</evidence>
<dbReference type="InterPro" id="IPR036322">
    <property type="entry name" value="WD40_repeat_dom_sf"/>
</dbReference>
<dbReference type="EMBL" id="SFCI01000513">
    <property type="protein sequence ID" value="TFY79370.1"/>
    <property type="molecule type" value="Genomic_DNA"/>
</dbReference>
<dbReference type="PANTHER" id="PTHR22847">
    <property type="entry name" value="WD40 REPEAT PROTEIN"/>
    <property type="match status" value="1"/>
</dbReference>
<keyword evidence="2" id="KW-0677">Repeat</keyword>
<dbReference type="Proteomes" id="UP000298061">
    <property type="component" value="Unassembled WGS sequence"/>
</dbReference>
<proteinExistence type="predicted"/>
<reference evidence="5 6" key="1">
    <citation type="submission" date="2019-02" db="EMBL/GenBank/DDBJ databases">
        <title>Genome sequencing of the rare red list fungi Hericium alpestre (H. flagellum).</title>
        <authorList>
            <person name="Buettner E."/>
            <person name="Kellner H."/>
        </authorList>
    </citation>
    <scope>NUCLEOTIDE SEQUENCE [LARGE SCALE GENOMIC DNA]</scope>
    <source>
        <strain evidence="5 6">DSM 108284</strain>
    </source>
</reference>
<evidence type="ECO:0000256" key="2">
    <source>
        <dbReference type="ARBA" id="ARBA00022737"/>
    </source>
</evidence>
<evidence type="ECO:0000256" key="3">
    <source>
        <dbReference type="PROSITE-ProRule" id="PRU00221"/>
    </source>
</evidence>
<feature type="region of interest" description="Disordered" evidence="4">
    <location>
        <begin position="1"/>
        <end position="38"/>
    </location>
</feature>
<dbReference type="PROSITE" id="PS50082">
    <property type="entry name" value="WD_REPEATS_2"/>
    <property type="match status" value="4"/>
</dbReference>
<comment type="caution">
    <text evidence="5">The sequence shown here is derived from an EMBL/GenBank/DDBJ whole genome shotgun (WGS) entry which is preliminary data.</text>
</comment>
<keyword evidence="6" id="KW-1185">Reference proteome</keyword>
<feature type="repeat" description="WD" evidence="3">
    <location>
        <begin position="128"/>
        <end position="143"/>
    </location>
</feature>
<evidence type="ECO:0000313" key="6">
    <source>
        <dbReference type="Proteomes" id="UP000298061"/>
    </source>
</evidence>
<dbReference type="SMART" id="SM00320">
    <property type="entry name" value="WD40"/>
    <property type="match status" value="3"/>
</dbReference>
<dbReference type="Pfam" id="PF00400">
    <property type="entry name" value="WD40"/>
    <property type="match status" value="4"/>
</dbReference>
<accession>A0A4Y9ZYV7</accession>
<feature type="repeat" description="WD" evidence="3">
    <location>
        <begin position="90"/>
        <end position="131"/>
    </location>
</feature>
<keyword evidence="1 3" id="KW-0853">WD repeat</keyword>
<dbReference type="GO" id="GO:0048188">
    <property type="term" value="C:Set1C/COMPASS complex"/>
    <property type="evidence" value="ECO:0007669"/>
    <property type="project" value="TreeGrafter"/>
</dbReference>
<feature type="repeat" description="WD" evidence="3">
    <location>
        <begin position="147"/>
        <end position="188"/>
    </location>
</feature>
<dbReference type="InterPro" id="IPR020472">
    <property type="entry name" value="WD40_PAC1"/>
</dbReference>
<dbReference type="InterPro" id="IPR019775">
    <property type="entry name" value="WD40_repeat_CS"/>
</dbReference>
<dbReference type="OrthoDB" id="674604at2759"/>
<evidence type="ECO:0000256" key="1">
    <source>
        <dbReference type="ARBA" id="ARBA00022574"/>
    </source>
</evidence>